<feature type="transmembrane region" description="Helical" evidence="5">
    <location>
        <begin position="156"/>
        <end position="179"/>
    </location>
</feature>
<keyword evidence="7" id="KW-1185">Reference proteome</keyword>
<dbReference type="EMBL" id="LT981265">
    <property type="protein sequence ID" value="SPC33465.1"/>
    <property type="molecule type" value="Genomic_DNA"/>
</dbReference>
<proteinExistence type="inferred from homology"/>
<feature type="transmembrane region" description="Helical" evidence="5">
    <location>
        <begin position="397"/>
        <end position="415"/>
    </location>
</feature>
<evidence type="ECO:0000256" key="4">
    <source>
        <dbReference type="ARBA" id="ARBA00023136"/>
    </source>
</evidence>
<evidence type="ECO:0000256" key="5">
    <source>
        <dbReference type="SAM" id="Phobius"/>
    </source>
</evidence>
<evidence type="ECO:0000313" key="6">
    <source>
        <dbReference type="EMBL" id="SPC33465.1"/>
    </source>
</evidence>
<dbReference type="Pfam" id="PF00146">
    <property type="entry name" value="NADHdh"/>
    <property type="match status" value="1"/>
</dbReference>
<feature type="transmembrane region" description="Helical" evidence="5">
    <location>
        <begin position="16"/>
        <end position="42"/>
    </location>
</feature>
<keyword evidence="3 5" id="KW-1133">Transmembrane helix</keyword>
<evidence type="ECO:0000256" key="1">
    <source>
        <dbReference type="ARBA" id="ARBA00004141"/>
    </source>
</evidence>
<gene>
    <name evidence="6" type="ORF">NCAV_0268</name>
</gene>
<evidence type="ECO:0000256" key="2">
    <source>
        <dbReference type="ARBA" id="ARBA00022692"/>
    </source>
</evidence>
<protein>
    <submittedName>
        <fullName evidence="6">NADH dehydrogenase subunit H</fullName>
        <ecNumber evidence="6">1.6.5.3</ecNumber>
    </submittedName>
</protein>
<feature type="transmembrane region" description="Helical" evidence="5">
    <location>
        <begin position="191"/>
        <end position="212"/>
    </location>
</feature>
<dbReference type="GO" id="GO:0016020">
    <property type="term" value="C:membrane"/>
    <property type="evidence" value="ECO:0007669"/>
    <property type="project" value="UniProtKB-SubCell"/>
</dbReference>
<organism evidence="6 7">
    <name type="scientific">Candidatus Nitrosocaldus cavascurensis</name>
    <dbReference type="NCBI Taxonomy" id="2058097"/>
    <lineage>
        <taxon>Archaea</taxon>
        <taxon>Nitrososphaerota</taxon>
        <taxon>Nitrososphaeria</taxon>
        <taxon>Candidatus Nitrosocaldales</taxon>
        <taxon>Candidatus Nitrosocaldaceae</taxon>
        <taxon>Candidatus Nitrosocaldus</taxon>
    </lineage>
</organism>
<keyword evidence="4 5" id="KW-0472">Membrane</keyword>
<feature type="transmembrane region" description="Helical" evidence="5">
    <location>
        <begin position="317"/>
        <end position="337"/>
    </location>
</feature>
<dbReference type="HAMAP" id="MF_01350">
    <property type="entry name" value="NDH1_NuoH"/>
    <property type="match status" value="1"/>
</dbReference>
<name>A0A2K5APA3_9ARCH</name>
<dbReference type="InterPro" id="IPR001694">
    <property type="entry name" value="NADH_UbQ_OxRdtase_su1/FPO"/>
</dbReference>
<dbReference type="GeneID" id="41594370"/>
<evidence type="ECO:0000256" key="3">
    <source>
        <dbReference type="ARBA" id="ARBA00022989"/>
    </source>
</evidence>
<feature type="transmembrane region" description="Helical" evidence="5">
    <location>
        <begin position="357"/>
        <end position="377"/>
    </location>
</feature>
<dbReference type="KEGG" id="ncv:NCAV_0268"/>
<evidence type="ECO:0000313" key="7">
    <source>
        <dbReference type="Proteomes" id="UP000236248"/>
    </source>
</evidence>
<keyword evidence="2 5" id="KW-0812">Transmembrane</keyword>
<dbReference type="PANTHER" id="PTHR11432:SF3">
    <property type="entry name" value="NADH-UBIQUINONE OXIDOREDUCTASE CHAIN 1"/>
    <property type="match status" value="1"/>
</dbReference>
<dbReference type="EC" id="1.6.5.3" evidence="6"/>
<reference evidence="7" key="1">
    <citation type="submission" date="2018-01" db="EMBL/GenBank/DDBJ databases">
        <authorList>
            <person name="Kerou L M."/>
        </authorList>
    </citation>
    <scope>NUCLEOTIDE SEQUENCE [LARGE SCALE GENOMIC DNA]</scope>
    <source>
        <strain evidence="7">SCU2</strain>
    </source>
</reference>
<dbReference type="AlphaFoldDB" id="A0A2K5APA3"/>
<dbReference type="GO" id="GO:0003954">
    <property type="term" value="F:NADH dehydrogenase activity"/>
    <property type="evidence" value="ECO:0007669"/>
    <property type="project" value="TreeGrafter"/>
</dbReference>
<dbReference type="RefSeq" id="WP_103287717.1">
    <property type="nucleotide sequence ID" value="NZ_LT981265.1"/>
</dbReference>
<dbReference type="PROSITE" id="PS00668">
    <property type="entry name" value="COMPLEX1_ND1_2"/>
    <property type="match status" value="1"/>
</dbReference>
<feature type="transmembrane region" description="Helical" evidence="5">
    <location>
        <begin position="78"/>
        <end position="102"/>
    </location>
</feature>
<sequence>MATVSEFTFSNFVKSVLWLLFWILMIVSLIVLPIIFIVLFYVPPPVINGVEVNPYLLLTMLINPQVGAPLIRPTIESLFFRIAVFPGFTFAALFATVLIFAERKTLAKMQLRVGPYHAGREAFWWANSLGGFLQLIADLLKLLGKEIIVPSGADKPIFWAAPAVLVIAAAGLIALIPVAPGWVIADIDVSLLAVFALLGFFPLTVLLASYASNSKYPFIGGLRALYQLISYEIPLILAVLPIVILASTLSLTGIVEAQYAYWFILLVPIGAFVFFVTALAELERIPFDLPEAESEIVAGWLTEYSGMAYGLIQLANYIKMYALSALFTTLFLGGWIGPEFLPSIEVFNVQVLSSSEVSGMFWFTIKTLGVALFMIIIRGINPRVKIDVLLRAGWSKLIALAFINVFIAVALLYMVL</sequence>
<dbReference type="Proteomes" id="UP000236248">
    <property type="component" value="Chromosome NCAV"/>
</dbReference>
<feature type="transmembrane region" description="Helical" evidence="5">
    <location>
        <begin position="233"/>
        <end position="254"/>
    </location>
</feature>
<feature type="transmembrane region" description="Helical" evidence="5">
    <location>
        <begin position="260"/>
        <end position="280"/>
    </location>
</feature>
<feature type="transmembrane region" description="Helical" evidence="5">
    <location>
        <begin position="122"/>
        <end position="144"/>
    </location>
</feature>
<dbReference type="InterPro" id="IPR018086">
    <property type="entry name" value="NADH_UbQ_OxRdtase_su1_CS"/>
</dbReference>
<keyword evidence="6" id="KW-0560">Oxidoreductase</keyword>
<dbReference type="GO" id="GO:0009060">
    <property type="term" value="P:aerobic respiration"/>
    <property type="evidence" value="ECO:0007669"/>
    <property type="project" value="TreeGrafter"/>
</dbReference>
<accession>A0A2K5APA3</accession>
<dbReference type="PANTHER" id="PTHR11432">
    <property type="entry name" value="NADH DEHYDROGENASE SUBUNIT 1"/>
    <property type="match status" value="1"/>
</dbReference>
<comment type="subcellular location">
    <subcellularLocation>
        <location evidence="1">Membrane</location>
        <topology evidence="1">Multi-pass membrane protein</topology>
    </subcellularLocation>
</comment>